<dbReference type="GO" id="GO:0005524">
    <property type="term" value="F:ATP binding"/>
    <property type="evidence" value="ECO:0007669"/>
    <property type="project" value="UniProtKB-KW"/>
</dbReference>
<dbReference type="CDD" id="cd00009">
    <property type="entry name" value="AAA"/>
    <property type="match status" value="1"/>
</dbReference>
<dbReference type="FunFam" id="3.40.50.300:FF:000010">
    <property type="entry name" value="Chaperone clpB 1, putative"/>
    <property type="match status" value="1"/>
</dbReference>
<dbReference type="AlphaFoldDB" id="T0ZM47"/>
<protein>
    <submittedName>
        <fullName evidence="8">Protein disaggregation chaperone</fullName>
    </submittedName>
</protein>
<dbReference type="Pfam" id="PF07724">
    <property type="entry name" value="AAA_2"/>
    <property type="match status" value="1"/>
</dbReference>
<keyword evidence="5" id="KW-0143">Chaperone</keyword>
<dbReference type="PROSITE" id="PS00870">
    <property type="entry name" value="CLPAB_1"/>
    <property type="match status" value="1"/>
</dbReference>
<comment type="similarity">
    <text evidence="1">Belongs to the ClpA/ClpB family.</text>
</comment>
<dbReference type="PROSITE" id="PS00871">
    <property type="entry name" value="CLPAB_2"/>
    <property type="match status" value="1"/>
</dbReference>
<dbReference type="FunFam" id="3.40.50.300:FF:000025">
    <property type="entry name" value="ATP-dependent Clp protease subunit"/>
    <property type="match status" value="1"/>
</dbReference>
<dbReference type="PANTHER" id="PTHR11638:SF18">
    <property type="entry name" value="HEAT SHOCK PROTEIN 104"/>
    <property type="match status" value="1"/>
</dbReference>
<dbReference type="GO" id="GO:0005737">
    <property type="term" value="C:cytoplasm"/>
    <property type="evidence" value="ECO:0007669"/>
    <property type="project" value="TreeGrafter"/>
</dbReference>
<dbReference type="PRINTS" id="PR00300">
    <property type="entry name" value="CLPPROTEASEA"/>
</dbReference>
<dbReference type="GO" id="GO:0034605">
    <property type="term" value="P:cellular response to heat"/>
    <property type="evidence" value="ECO:0007669"/>
    <property type="project" value="TreeGrafter"/>
</dbReference>
<organism evidence="8">
    <name type="scientific">mine drainage metagenome</name>
    <dbReference type="NCBI Taxonomy" id="410659"/>
    <lineage>
        <taxon>unclassified sequences</taxon>
        <taxon>metagenomes</taxon>
        <taxon>ecological metagenomes</taxon>
    </lineage>
</organism>
<dbReference type="GO" id="GO:0016887">
    <property type="term" value="F:ATP hydrolysis activity"/>
    <property type="evidence" value="ECO:0007669"/>
    <property type="project" value="InterPro"/>
</dbReference>
<dbReference type="EMBL" id="AUZY01008493">
    <property type="protein sequence ID" value="EQD45743.1"/>
    <property type="molecule type" value="Genomic_DNA"/>
</dbReference>
<evidence type="ECO:0000313" key="8">
    <source>
        <dbReference type="EMBL" id="EQD45743.1"/>
    </source>
</evidence>
<dbReference type="CDD" id="cd19499">
    <property type="entry name" value="RecA-like_ClpB_Hsp104-like"/>
    <property type="match status" value="1"/>
</dbReference>
<feature type="non-terminal residue" evidence="8">
    <location>
        <position position="787"/>
    </location>
</feature>
<feature type="coiled-coil region" evidence="6">
    <location>
        <begin position="33"/>
        <end position="67"/>
    </location>
</feature>
<dbReference type="InterPro" id="IPR001270">
    <property type="entry name" value="ClpA/B"/>
</dbReference>
<evidence type="ECO:0000256" key="3">
    <source>
        <dbReference type="ARBA" id="ARBA00022741"/>
    </source>
</evidence>
<accession>T0ZM47</accession>
<dbReference type="InterPro" id="IPR019489">
    <property type="entry name" value="Clp_ATPase_C"/>
</dbReference>
<evidence type="ECO:0000256" key="5">
    <source>
        <dbReference type="ARBA" id="ARBA00023186"/>
    </source>
</evidence>
<reference evidence="8" key="2">
    <citation type="journal article" date="2014" name="ISME J.">
        <title>Microbial stratification in low pH oxic and suboxic macroscopic growths along an acid mine drainage.</title>
        <authorList>
            <person name="Mendez-Garcia C."/>
            <person name="Mesa V."/>
            <person name="Sprenger R.R."/>
            <person name="Richter M."/>
            <person name="Diez M.S."/>
            <person name="Solano J."/>
            <person name="Bargiela R."/>
            <person name="Golyshina O.V."/>
            <person name="Manteca A."/>
            <person name="Ramos J.L."/>
            <person name="Gallego J.R."/>
            <person name="Llorente I."/>
            <person name="Martins Dos Santos V.A."/>
            <person name="Jensen O.N."/>
            <person name="Pelaez A.I."/>
            <person name="Sanchez J."/>
            <person name="Ferrer M."/>
        </authorList>
    </citation>
    <scope>NUCLEOTIDE SEQUENCE</scope>
</reference>
<dbReference type="InterPro" id="IPR003593">
    <property type="entry name" value="AAA+_ATPase"/>
</dbReference>
<keyword evidence="6" id="KW-0175">Coiled coil</keyword>
<proteinExistence type="inferred from homology"/>
<dbReference type="InterPro" id="IPR050130">
    <property type="entry name" value="ClpA_ClpB"/>
</dbReference>
<dbReference type="PROSITE" id="PS51903">
    <property type="entry name" value="CLP_R"/>
    <property type="match status" value="1"/>
</dbReference>
<gene>
    <name evidence="8" type="ORF">B1B_12924</name>
</gene>
<evidence type="ECO:0000256" key="2">
    <source>
        <dbReference type="ARBA" id="ARBA00022737"/>
    </source>
</evidence>
<dbReference type="InterPro" id="IPR004176">
    <property type="entry name" value="Clp_R_N"/>
</dbReference>
<feature type="coiled-coil region" evidence="6">
    <location>
        <begin position="363"/>
        <end position="443"/>
    </location>
</feature>
<dbReference type="Pfam" id="PF10431">
    <property type="entry name" value="ClpB_D2-small"/>
    <property type="match status" value="1"/>
</dbReference>
<dbReference type="SMART" id="SM00382">
    <property type="entry name" value="AAA"/>
    <property type="match status" value="2"/>
</dbReference>
<evidence type="ECO:0000256" key="1">
    <source>
        <dbReference type="ARBA" id="ARBA00008675"/>
    </source>
</evidence>
<keyword evidence="3" id="KW-0547">Nucleotide-binding</keyword>
<dbReference type="Pfam" id="PF17871">
    <property type="entry name" value="AAA_lid_9"/>
    <property type="match status" value="1"/>
</dbReference>
<reference evidence="8" key="1">
    <citation type="submission" date="2013-08" db="EMBL/GenBank/DDBJ databases">
        <authorList>
            <person name="Mendez C."/>
            <person name="Richter M."/>
            <person name="Ferrer M."/>
            <person name="Sanchez J."/>
        </authorList>
    </citation>
    <scope>NUCLEOTIDE SEQUENCE</scope>
</reference>
<dbReference type="FunFam" id="3.40.50.300:FF:000120">
    <property type="entry name" value="ATP-dependent chaperone ClpB"/>
    <property type="match status" value="1"/>
</dbReference>
<dbReference type="PANTHER" id="PTHR11638">
    <property type="entry name" value="ATP-DEPENDENT CLP PROTEASE"/>
    <property type="match status" value="1"/>
</dbReference>
<name>T0ZM47_9ZZZZ</name>
<comment type="caution">
    <text evidence="8">The sequence shown here is derived from an EMBL/GenBank/DDBJ whole genome shotgun (WGS) entry which is preliminary data.</text>
</comment>
<dbReference type="Pfam" id="PF02861">
    <property type="entry name" value="Clp_N"/>
    <property type="match status" value="1"/>
</dbReference>
<dbReference type="InterPro" id="IPR028299">
    <property type="entry name" value="ClpA/B_CS2"/>
</dbReference>
<sequence>MGVDLGSLRARLNERLGALPTVDHVAPAEQYLSRELSRVLETAETRAERSKERYVSVERLLQALVEDASSAGGLLKEAGVEPDRLDRTVQGLRTAHAGVESRSHESELKALSKYSRDLTALARERKLDPVIGRDEEIRRVIQILSRRTKNNPVLIGDPGVGKTAIVEGLAQRVVQGDVPESLREKRVAALDLGSLLAGAKFRGEFEERLKAVIQEVEHSDGQVVLFIDEIHTLVGAGAVEGGAMDASNLLKPALARGTLRCIGATTTEEYRKHIEKDAALERRFQPVAVAEPSVEDTISILRGLRERYELHHGVRIHDAALVAAATLTARYIPDRHLPDKAIDAIDEAASMVRLSLDSRPPELDQLTRRIRQLEVERVSLKKEHDPGSRERLSRLERELATLREQEDGLLARWKREKEKVEEVRRLRRELEVARTEEQQAERAGDLERVARLRYGKIPELRKALETHGGTPGQPGQLLREEVDQEDVAQVVSRWSGVPVARMLQGEVDRLLTMEETLRQKVVGQDEAVSAVARAVRRARSGLADPNRPMGVFLFLGPTGVGKTYLAQSLAEFLFHDPKALVRVDMSEYMEKHSVARLVGAPPGYVGYEEGGQLTEAVRRRPFTVLLLDEVEKAAPEVMNVLLQLLDEGRLTDGQGRTVDFRNTLVIMTSNLAAETFAREMPEEERKKAVDQALRSFFRPEFLNRLDEVIVFHALTPKEIGSIVRFQLRQVEDRLKERRISLRLTAPAEKLLVRVGFDPEYGARPLKRTLQRLVVDPLTEKILAGAIP</sequence>
<dbReference type="InterPro" id="IPR018368">
    <property type="entry name" value="ClpA/B_CS1"/>
</dbReference>
<keyword evidence="4" id="KW-0067">ATP-binding</keyword>
<dbReference type="InterPro" id="IPR041546">
    <property type="entry name" value="ClpA/ClpB_AAA_lid"/>
</dbReference>
<dbReference type="InterPro" id="IPR036628">
    <property type="entry name" value="Clp_N_dom_sf"/>
</dbReference>
<dbReference type="Gene3D" id="1.10.8.60">
    <property type="match status" value="1"/>
</dbReference>
<dbReference type="SUPFAM" id="SSF52540">
    <property type="entry name" value="P-loop containing nucleoside triphosphate hydrolases"/>
    <property type="match status" value="2"/>
</dbReference>
<evidence type="ECO:0000256" key="4">
    <source>
        <dbReference type="ARBA" id="ARBA00022840"/>
    </source>
</evidence>
<dbReference type="Gene3D" id="3.40.50.300">
    <property type="entry name" value="P-loop containing nucleotide triphosphate hydrolases"/>
    <property type="match status" value="3"/>
</dbReference>
<evidence type="ECO:0000256" key="6">
    <source>
        <dbReference type="SAM" id="Coils"/>
    </source>
</evidence>
<feature type="domain" description="Clp R" evidence="7">
    <location>
        <begin position="1"/>
        <end position="95"/>
    </location>
</feature>
<dbReference type="SUPFAM" id="SSF81923">
    <property type="entry name" value="Double Clp-N motif"/>
    <property type="match status" value="1"/>
</dbReference>
<evidence type="ECO:0000259" key="7">
    <source>
        <dbReference type="PROSITE" id="PS51903"/>
    </source>
</evidence>
<dbReference type="Gene3D" id="1.10.1780.10">
    <property type="entry name" value="Clp, N-terminal domain"/>
    <property type="match status" value="1"/>
</dbReference>
<keyword evidence="2" id="KW-0677">Repeat</keyword>
<dbReference type="Pfam" id="PF00004">
    <property type="entry name" value="AAA"/>
    <property type="match status" value="1"/>
</dbReference>
<dbReference type="InterPro" id="IPR003959">
    <property type="entry name" value="ATPase_AAA_core"/>
</dbReference>
<dbReference type="SMART" id="SM01086">
    <property type="entry name" value="ClpB_D2-small"/>
    <property type="match status" value="1"/>
</dbReference>
<dbReference type="InterPro" id="IPR027417">
    <property type="entry name" value="P-loop_NTPase"/>
</dbReference>